<name>A0A5B7I5D0_PORTR</name>
<evidence type="ECO:0000313" key="3">
    <source>
        <dbReference type="Proteomes" id="UP000324222"/>
    </source>
</evidence>
<accession>A0A5B7I5D0</accession>
<reference evidence="2 3" key="1">
    <citation type="submission" date="2019-05" db="EMBL/GenBank/DDBJ databases">
        <title>Another draft genome of Portunus trituberculatus and its Hox gene families provides insights of decapod evolution.</title>
        <authorList>
            <person name="Jeong J.-H."/>
            <person name="Song I."/>
            <person name="Kim S."/>
            <person name="Choi T."/>
            <person name="Kim D."/>
            <person name="Ryu S."/>
            <person name="Kim W."/>
        </authorList>
    </citation>
    <scope>NUCLEOTIDE SEQUENCE [LARGE SCALE GENOMIC DNA]</scope>
    <source>
        <tissue evidence="2">Muscle</tissue>
    </source>
</reference>
<feature type="region of interest" description="Disordered" evidence="1">
    <location>
        <begin position="1"/>
        <end position="44"/>
    </location>
</feature>
<gene>
    <name evidence="2" type="ORF">E2C01_073440</name>
</gene>
<evidence type="ECO:0000256" key="1">
    <source>
        <dbReference type="SAM" id="MobiDB-lite"/>
    </source>
</evidence>
<dbReference type="EMBL" id="VSRR010049742">
    <property type="protein sequence ID" value="MPC78932.1"/>
    <property type="molecule type" value="Genomic_DNA"/>
</dbReference>
<dbReference type="Proteomes" id="UP000324222">
    <property type="component" value="Unassembled WGS sequence"/>
</dbReference>
<comment type="caution">
    <text evidence="2">The sequence shown here is derived from an EMBL/GenBank/DDBJ whole genome shotgun (WGS) entry which is preliminary data.</text>
</comment>
<proteinExistence type="predicted"/>
<keyword evidence="3" id="KW-1185">Reference proteome</keyword>
<sequence>MGTPFWGTKPLPRVRKPNFHSDRGQDSNSYAWKPLGPQSTHSSTVSRALHECTYDCRSAVEKRPTLTTEKPGFQICLPVLSEILLSLHTGNFKFRLIEPMYPVLQLGQ</sequence>
<dbReference type="AlphaFoldDB" id="A0A5B7I5D0"/>
<organism evidence="2 3">
    <name type="scientific">Portunus trituberculatus</name>
    <name type="common">Swimming crab</name>
    <name type="synonym">Neptunus trituberculatus</name>
    <dbReference type="NCBI Taxonomy" id="210409"/>
    <lineage>
        <taxon>Eukaryota</taxon>
        <taxon>Metazoa</taxon>
        <taxon>Ecdysozoa</taxon>
        <taxon>Arthropoda</taxon>
        <taxon>Crustacea</taxon>
        <taxon>Multicrustacea</taxon>
        <taxon>Malacostraca</taxon>
        <taxon>Eumalacostraca</taxon>
        <taxon>Eucarida</taxon>
        <taxon>Decapoda</taxon>
        <taxon>Pleocyemata</taxon>
        <taxon>Brachyura</taxon>
        <taxon>Eubrachyura</taxon>
        <taxon>Portunoidea</taxon>
        <taxon>Portunidae</taxon>
        <taxon>Portuninae</taxon>
        <taxon>Portunus</taxon>
    </lineage>
</organism>
<evidence type="ECO:0000313" key="2">
    <source>
        <dbReference type="EMBL" id="MPC78932.1"/>
    </source>
</evidence>
<protein>
    <submittedName>
        <fullName evidence="2">Uncharacterized protein</fullName>
    </submittedName>
</protein>